<comment type="caution">
    <text evidence="2">The sequence shown here is derived from an EMBL/GenBank/DDBJ whole genome shotgun (WGS) entry which is preliminary data.</text>
</comment>
<reference evidence="2" key="1">
    <citation type="submission" date="2022-04" db="EMBL/GenBank/DDBJ databases">
        <title>Roseibium sp. CAU 1639 isolated from mud.</title>
        <authorList>
            <person name="Kim W."/>
        </authorList>
    </citation>
    <scope>NUCLEOTIDE SEQUENCE</scope>
    <source>
        <strain evidence="2">CAU 1639</strain>
    </source>
</reference>
<accession>A0ABT0GRM3</accession>
<sequence>MTRMDVVRFGGVGAACLLLVAGCAVGPGTPLIDAMKTNPGQGSSNVPPPKGYGPPIGTVNSTGLINPQERQATEAYLKSLASE</sequence>
<organism evidence="2 3">
    <name type="scientific">Roseibium sediminicola</name>
    <dbReference type="NCBI Taxonomy" id="2933272"/>
    <lineage>
        <taxon>Bacteria</taxon>
        <taxon>Pseudomonadati</taxon>
        <taxon>Pseudomonadota</taxon>
        <taxon>Alphaproteobacteria</taxon>
        <taxon>Hyphomicrobiales</taxon>
        <taxon>Stappiaceae</taxon>
        <taxon>Roseibium</taxon>
    </lineage>
</organism>
<proteinExistence type="predicted"/>
<dbReference type="RefSeq" id="WP_248153028.1">
    <property type="nucleotide sequence ID" value="NZ_JALNMJ010000004.1"/>
</dbReference>
<dbReference type="Proteomes" id="UP001431221">
    <property type="component" value="Unassembled WGS sequence"/>
</dbReference>
<evidence type="ECO:0000313" key="3">
    <source>
        <dbReference type="Proteomes" id="UP001431221"/>
    </source>
</evidence>
<evidence type="ECO:0000256" key="1">
    <source>
        <dbReference type="SAM" id="MobiDB-lite"/>
    </source>
</evidence>
<gene>
    <name evidence="2" type="ORF">M0H32_07880</name>
</gene>
<feature type="region of interest" description="Disordered" evidence="1">
    <location>
        <begin position="35"/>
        <end position="55"/>
    </location>
</feature>
<name>A0ABT0GRM3_9HYPH</name>
<dbReference type="PROSITE" id="PS51257">
    <property type="entry name" value="PROKAR_LIPOPROTEIN"/>
    <property type="match status" value="1"/>
</dbReference>
<protein>
    <submittedName>
        <fullName evidence="2">Uncharacterized protein</fullName>
    </submittedName>
</protein>
<dbReference type="EMBL" id="JALNMJ010000004">
    <property type="protein sequence ID" value="MCK7612074.1"/>
    <property type="molecule type" value="Genomic_DNA"/>
</dbReference>
<keyword evidence="3" id="KW-1185">Reference proteome</keyword>
<evidence type="ECO:0000313" key="2">
    <source>
        <dbReference type="EMBL" id="MCK7612074.1"/>
    </source>
</evidence>